<dbReference type="NCBIfam" id="TIGR01725">
    <property type="entry name" value="phge_HK97_gp10"/>
    <property type="match status" value="1"/>
</dbReference>
<protein>
    <recommendedName>
        <fullName evidence="4">HK97 gp10 family phage protein</fullName>
    </recommendedName>
</protein>
<organism evidence="2 3">
    <name type="scientific">Phytohabitans houttuyneae</name>
    <dbReference type="NCBI Taxonomy" id="1076126"/>
    <lineage>
        <taxon>Bacteria</taxon>
        <taxon>Bacillati</taxon>
        <taxon>Actinomycetota</taxon>
        <taxon>Actinomycetes</taxon>
        <taxon>Micromonosporales</taxon>
        <taxon>Micromonosporaceae</taxon>
    </lineage>
</organism>
<evidence type="ECO:0008006" key="4">
    <source>
        <dbReference type="Google" id="ProtNLM"/>
    </source>
</evidence>
<evidence type="ECO:0000256" key="1">
    <source>
        <dbReference type="SAM" id="MobiDB-lite"/>
    </source>
</evidence>
<dbReference type="Pfam" id="PF04883">
    <property type="entry name" value="HK97-gp10_like"/>
    <property type="match status" value="1"/>
</dbReference>
<feature type="region of interest" description="Disordered" evidence="1">
    <location>
        <begin position="61"/>
        <end position="80"/>
    </location>
</feature>
<accession>A0A6V8KAJ2</accession>
<comment type="caution">
    <text evidence="2">The sequence shown here is derived from an EMBL/GenBank/DDBJ whole genome shotgun (WGS) entry which is preliminary data.</text>
</comment>
<dbReference type="EMBL" id="BLPF01000001">
    <property type="protein sequence ID" value="GFJ79481.1"/>
    <property type="molecule type" value="Genomic_DNA"/>
</dbReference>
<name>A0A6V8KAJ2_9ACTN</name>
<dbReference type="Proteomes" id="UP000482800">
    <property type="component" value="Unassembled WGS sequence"/>
</dbReference>
<dbReference type="InterPro" id="IPR010064">
    <property type="entry name" value="HK97-gp10_tail"/>
</dbReference>
<dbReference type="AlphaFoldDB" id="A0A6V8KAJ2"/>
<keyword evidence="3" id="KW-1185">Reference proteome</keyword>
<reference evidence="2 3" key="1">
    <citation type="submission" date="2020-03" db="EMBL/GenBank/DDBJ databases">
        <title>Whole genome shotgun sequence of Phytohabitans houttuyneae NBRC 108639.</title>
        <authorList>
            <person name="Komaki H."/>
            <person name="Tamura T."/>
        </authorList>
    </citation>
    <scope>NUCLEOTIDE SEQUENCE [LARGE SCALE GENOMIC DNA]</scope>
    <source>
        <strain evidence="2 3">NBRC 108639</strain>
    </source>
</reference>
<proteinExistence type="predicted"/>
<gene>
    <name evidence="2" type="ORF">Phou_036610</name>
</gene>
<evidence type="ECO:0000313" key="3">
    <source>
        <dbReference type="Proteomes" id="UP000482800"/>
    </source>
</evidence>
<evidence type="ECO:0000313" key="2">
    <source>
        <dbReference type="EMBL" id="GFJ79481.1"/>
    </source>
</evidence>
<reference evidence="2 3" key="2">
    <citation type="submission" date="2020-03" db="EMBL/GenBank/DDBJ databases">
        <authorList>
            <person name="Ichikawa N."/>
            <person name="Kimura A."/>
            <person name="Kitahashi Y."/>
            <person name="Uohara A."/>
        </authorList>
    </citation>
    <scope>NUCLEOTIDE SEQUENCE [LARGE SCALE GENOMIC DNA]</scope>
    <source>
        <strain evidence="2 3">NBRC 108639</strain>
    </source>
</reference>
<sequence>MATVDDLDRLARDMDQAPDNLADRADALVRASTLQTEALGKAGANVRTGFMRASITSEFERTADRSAGETGPTAWYSHFPHDGTSRIAPNPFMYRAADVVEPQFYAAAEALGAAVLDG</sequence>